<feature type="domain" description="Glyoxalase/fosfomycin resistance/dioxygenase" evidence="1">
    <location>
        <begin position="8"/>
        <end position="111"/>
    </location>
</feature>
<dbReference type="Pfam" id="PF00903">
    <property type="entry name" value="Glyoxalase"/>
    <property type="match status" value="1"/>
</dbReference>
<dbReference type="RefSeq" id="WP_111905383.1">
    <property type="nucleotide sequence ID" value="NZ_QLNP01000099.1"/>
</dbReference>
<protein>
    <submittedName>
        <fullName evidence="2">VOC family protein</fullName>
    </submittedName>
</protein>
<dbReference type="InterPro" id="IPR029068">
    <property type="entry name" value="Glyas_Bleomycin-R_OHBP_Dase"/>
</dbReference>
<dbReference type="OrthoDB" id="485032at2"/>
<dbReference type="Gene3D" id="3.10.180.10">
    <property type="entry name" value="2,3-Dihydroxybiphenyl 1,2-Dioxygenase, domain 1"/>
    <property type="match status" value="1"/>
</dbReference>
<sequence>MSPVSPQIGTVFVPVSDIEEARDWYCGMLGVPAGDKVLLDHLYILPMEGAGLVLDSEIYSPGAVFQVPAFHFNTADIHAAHAFMKTRGVELTEVNDDQWFNFRDPDGNVLMICQIPPATE</sequence>
<gene>
    <name evidence="2" type="ORF">DBZ45_18955</name>
</gene>
<comment type="caution">
    <text evidence="2">The sequence shown here is derived from an EMBL/GenBank/DDBJ whole genome shotgun (WGS) entry which is preliminary data.</text>
</comment>
<reference evidence="2 3" key="1">
    <citation type="submission" date="2018-04" db="EMBL/GenBank/DDBJ databases">
        <title>Bacteria isolated from cave deposits of Manipur.</title>
        <authorList>
            <person name="Sahoo D."/>
            <person name="Sarangthem I."/>
            <person name="Nandeibam J."/>
        </authorList>
    </citation>
    <scope>NUCLEOTIDE SEQUENCE [LARGE SCALE GENOMIC DNA]</scope>
    <source>
        <strain evidence="3">mrc11</strain>
    </source>
</reference>
<evidence type="ECO:0000259" key="1">
    <source>
        <dbReference type="Pfam" id="PF00903"/>
    </source>
</evidence>
<evidence type="ECO:0000313" key="2">
    <source>
        <dbReference type="EMBL" id="RAM35702.1"/>
    </source>
</evidence>
<dbReference type="AlphaFoldDB" id="A0A328HAV0"/>
<accession>A0A328HAV0</accession>
<name>A0A328HAV0_ARTGO</name>
<dbReference type="SUPFAM" id="SSF54593">
    <property type="entry name" value="Glyoxalase/Bleomycin resistance protein/Dihydroxybiphenyl dioxygenase"/>
    <property type="match status" value="1"/>
</dbReference>
<dbReference type="EMBL" id="QLNP01000099">
    <property type="protein sequence ID" value="RAM35702.1"/>
    <property type="molecule type" value="Genomic_DNA"/>
</dbReference>
<proteinExistence type="predicted"/>
<dbReference type="InterPro" id="IPR004360">
    <property type="entry name" value="Glyas_Fos-R_dOase_dom"/>
</dbReference>
<dbReference type="Proteomes" id="UP000249166">
    <property type="component" value="Unassembled WGS sequence"/>
</dbReference>
<evidence type="ECO:0000313" key="3">
    <source>
        <dbReference type="Proteomes" id="UP000249166"/>
    </source>
</evidence>
<organism evidence="2 3">
    <name type="scientific">Arthrobacter globiformis</name>
    <dbReference type="NCBI Taxonomy" id="1665"/>
    <lineage>
        <taxon>Bacteria</taxon>
        <taxon>Bacillati</taxon>
        <taxon>Actinomycetota</taxon>
        <taxon>Actinomycetes</taxon>
        <taxon>Micrococcales</taxon>
        <taxon>Micrococcaceae</taxon>
        <taxon>Arthrobacter</taxon>
    </lineage>
</organism>